<evidence type="ECO:0000256" key="3">
    <source>
        <dbReference type="ARBA" id="ARBA00022692"/>
    </source>
</evidence>
<keyword evidence="7 8" id="KW-0568">Pathogenesis-related protein</keyword>
<feature type="transmembrane region" description="Helical" evidence="10">
    <location>
        <begin position="56"/>
        <end position="75"/>
    </location>
</feature>
<dbReference type="EMBL" id="HBDY01001558">
    <property type="protein sequence ID" value="CAD8228285.1"/>
    <property type="molecule type" value="Transcribed_RNA"/>
</dbReference>
<dbReference type="GO" id="GO:0006952">
    <property type="term" value="P:defense response"/>
    <property type="evidence" value="ECO:0007669"/>
    <property type="project" value="UniProtKB-KW"/>
</dbReference>
<organism evidence="11">
    <name type="scientific">Micromonas pusilla</name>
    <name type="common">Picoplanktonic green alga</name>
    <name type="synonym">Chromulina pusilla</name>
    <dbReference type="NCBI Taxonomy" id="38833"/>
    <lineage>
        <taxon>Eukaryota</taxon>
        <taxon>Viridiplantae</taxon>
        <taxon>Chlorophyta</taxon>
        <taxon>Mamiellophyceae</taxon>
        <taxon>Mamiellales</taxon>
        <taxon>Mamiellaceae</taxon>
        <taxon>Micromonas</taxon>
    </lineage>
</organism>
<evidence type="ECO:0000256" key="5">
    <source>
        <dbReference type="ARBA" id="ARBA00022989"/>
    </source>
</evidence>
<evidence type="ECO:0000256" key="4">
    <source>
        <dbReference type="ARBA" id="ARBA00022821"/>
    </source>
</evidence>
<comment type="similarity">
    <text evidence="2 8">Belongs to the MLO family.</text>
</comment>
<keyword evidence="6 8" id="KW-0472">Membrane</keyword>
<comment type="function">
    <text evidence="8">May be involved in modulation of pathogen defense and leaf cell death.</text>
</comment>
<name>A0A7R9XV42_MICPS</name>
<keyword evidence="8" id="KW-0112">Calmodulin-binding</keyword>
<dbReference type="GO" id="GO:0016020">
    <property type="term" value="C:membrane"/>
    <property type="evidence" value="ECO:0007669"/>
    <property type="project" value="UniProtKB-SubCell"/>
</dbReference>
<reference evidence="11" key="1">
    <citation type="submission" date="2021-01" db="EMBL/GenBank/DDBJ databases">
        <authorList>
            <person name="Corre E."/>
            <person name="Pelletier E."/>
            <person name="Niang G."/>
            <person name="Scheremetjew M."/>
            <person name="Finn R."/>
            <person name="Kale V."/>
            <person name="Holt S."/>
            <person name="Cochrane G."/>
            <person name="Meng A."/>
            <person name="Brown T."/>
            <person name="Cohen L."/>
        </authorList>
    </citation>
    <scope>NUCLEOTIDE SEQUENCE</scope>
    <source>
        <strain evidence="11">RCC1614</strain>
    </source>
</reference>
<evidence type="ECO:0000256" key="10">
    <source>
        <dbReference type="SAM" id="Phobius"/>
    </source>
</evidence>
<evidence type="ECO:0000256" key="7">
    <source>
        <dbReference type="ARBA" id="ARBA00023265"/>
    </source>
</evidence>
<evidence type="ECO:0000256" key="2">
    <source>
        <dbReference type="ARBA" id="ARBA00006574"/>
    </source>
</evidence>
<evidence type="ECO:0000256" key="9">
    <source>
        <dbReference type="SAM" id="MobiDB-lite"/>
    </source>
</evidence>
<dbReference type="GO" id="GO:0005516">
    <property type="term" value="F:calmodulin binding"/>
    <property type="evidence" value="ECO:0007669"/>
    <property type="project" value="UniProtKB-KW"/>
</dbReference>
<feature type="transmembrane region" description="Helical" evidence="10">
    <location>
        <begin position="133"/>
        <end position="154"/>
    </location>
</feature>
<comment type="domain">
    <text evidence="8">The C-terminus contains a calmodulin-binding domain, which binds calmodulin in a calcium-dependent fashion.</text>
</comment>
<evidence type="ECO:0000256" key="8">
    <source>
        <dbReference type="RuleBase" id="RU280816"/>
    </source>
</evidence>
<sequence length="524" mass="59434">MGTGRKFHETDSWALFVGFVIFAVLSILIEKFVHYLKHRHRSKTMQTVIHKAEEEFFLLGSVSLFLMLFEELILANTCVSTGTVFHDDWQMCDTYSSYSKRRRALLGKGLAYAEENCAYGEEPFLSASTLHQIHGFIFFMAISHISACAFTLYLGRKRVNLMLKNRREHMEKTMRCIVQATSMKGKSNEKETPGADASDAAADANANADARDVIVRIPTTKHVEAKHVEAKLALKGQIDVVEDDNKGVMKKKLYERLYPGEDPFSRFKETLGITVPNTTLICFELLFVRTHNIRSRKFDFAQFLEHCLEQNLSETLGMSPGRWAIAAALILAWGPAIWVTFGVSAMNFLLCCALAVKLNMTVKTILQVEDEGGKMSNEVYWFRNPKFIEDAFVLALFQQAFSLGAMVFGLWEVGYGDDYECYYGGPGTYILKIAFLLQALLLGGYVILPLQAVTAQMSDHFRAELLGKHTKKTMEMITEQLARRRSNLKKFATQEDAVLHIQRSFRARREKRMLQLARSAIVQG</sequence>
<feature type="transmembrane region" description="Helical" evidence="10">
    <location>
        <begin position="323"/>
        <end position="341"/>
    </location>
</feature>
<protein>
    <recommendedName>
        <fullName evidence="8">MLO-like protein</fullName>
    </recommendedName>
</protein>
<keyword evidence="3 8" id="KW-0812">Transmembrane</keyword>
<proteinExistence type="inferred from homology"/>
<evidence type="ECO:0000313" key="11">
    <source>
        <dbReference type="EMBL" id="CAD8228285.1"/>
    </source>
</evidence>
<dbReference type="AlphaFoldDB" id="A0A7R9XV42"/>
<feature type="transmembrane region" description="Helical" evidence="10">
    <location>
        <begin position="12"/>
        <end position="36"/>
    </location>
</feature>
<feature type="transmembrane region" description="Helical" evidence="10">
    <location>
        <begin position="429"/>
        <end position="448"/>
    </location>
</feature>
<feature type="transmembrane region" description="Helical" evidence="10">
    <location>
        <begin position="387"/>
        <end position="409"/>
    </location>
</feature>
<evidence type="ECO:0000256" key="1">
    <source>
        <dbReference type="ARBA" id="ARBA00004141"/>
    </source>
</evidence>
<dbReference type="Pfam" id="PF03094">
    <property type="entry name" value="Mlo"/>
    <property type="match status" value="2"/>
</dbReference>
<dbReference type="PANTHER" id="PTHR31942">
    <property type="entry name" value="MLO-LIKE PROTEIN 1"/>
    <property type="match status" value="1"/>
</dbReference>
<keyword evidence="4 8" id="KW-0611">Plant defense</keyword>
<dbReference type="PANTHER" id="PTHR31942:SF52">
    <property type="entry name" value="MLO-LIKE PROTEIN 1"/>
    <property type="match status" value="1"/>
</dbReference>
<gene>
    <name evidence="8" type="primary">MLO</name>
    <name evidence="11" type="ORF">MPUS1402_LOCUS1185</name>
</gene>
<evidence type="ECO:0000256" key="6">
    <source>
        <dbReference type="ARBA" id="ARBA00023136"/>
    </source>
</evidence>
<feature type="region of interest" description="Disordered" evidence="9">
    <location>
        <begin position="182"/>
        <end position="202"/>
    </location>
</feature>
<dbReference type="InterPro" id="IPR004326">
    <property type="entry name" value="Mlo"/>
</dbReference>
<keyword evidence="5 8" id="KW-1133">Transmembrane helix</keyword>
<comment type="subcellular location">
    <subcellularLocation>
        <location evidence="1 8">Membrane</location>
        <topology evidence="1 8">Multi-pass membrane protein</topology>
    </subcellularLocation>
</comment>
<accession>A0A7R9XV42</accession>